<keyword evidence="4" id="KW-0411">Iron-sulfur</keyword>
<keyword evidence="1" id="KW-0001">2Fe-2S</keyword>
<keyword evidence="11" id="KW-1185">Reference proteome</keyword>
<evidence type="ECO:0000313" key="10">
    <source>
        <dbReference type="EMBL" id="CAI2380927.1"/>
    </source>
</evidence>
<feature type="transmembrane region" description="Helical" evidence="7">
    <location>
        <begin position="181"/>
        <end position="200"/>
    </location>
</feature>
<evidence type="ECO:0000256" key="4">
    <source>
        <dbReference type="ARBA" id="ARBA00023014"/>
    </source>
</evidence>
<keyword evidence="7" id="KW-0472">Membrane</keyword>
<dbReference type="InterPro" id="IPR018967">
    <property type="entry name" value="FeS-contain_CDGSH-typ"/>
</dbReference>
<evidence type="ECO:0000313" key="9">
    <source>
        <dbReference type="EMBL" id="CAI2380720.1"/>
    </source>
</evidence>
<feature type="region of interest" description="Disordered" evidence="6">
    <location>
        <begin position="46"/>
        <end position="65"/>
    </location>
</feature>
<evidence type="ECO:0000313" key="11">
    <source>
        <dbReference type="Proteomes" id="UP001295684"/>
    </source>
</evidence>
<dbReference type="InterPro" id="IPR052950">
    <property type="entry name" value="CISD"/>
</dbReference>
<dbReference type="EMBL" id="CAMPGE010022936">
    <property type="protein sequence ID" value="CAI2380927.1"/>
    <property type="molecule type" value="Genomic_DNA"/>
</dbReference>
<evidence type="ECO:0000256" key="2">
    <source>
        <dbReference type="ARBA" id="ARBA00022723"/>
    </source>
</evidence>
<reference evidence="9" key="1">
    <citation type="submission" date="2023-07" db="EMBL/GenBank/DDBJ databases">
        <authorList>
            <consortium name="AG Swart"/>
            <person name="Singh M."/>
            <person name="Singh A."/>
            <person name="Seah K."/>
            <person name="Emmerich C."/>
        </authorList>
    </citation>
    <scope>NUCLEOTIDE SEQUENCE</scope>
    <source>
        <strain evidence="9">DP1</strain>
    </source>
</reference>
<proteinExistence type="predicted"/>
<keyword evidence="7" id="KW-0812">Transmembrane</keyword>
<evidence type="ECO:0000256" key="3">
    <source>
        <dbReference type="ARBA" id="ARBA00023004"/>
    </source>
</evidence>
<keyword evidence="3" id="KW-0408">Iron</keyword>
<feature type="domain" description="Iron-binding zinc finger CDGSH type" evidence="8">
    <location>
        <begin position="137"/>
        <end position="174"/>
    </location>
</feature>
<name>A0AAD2D5J0_EUPCR</name>
<evidence type="ECO:0000256" key="7">
    <source>
        <dbReference type="SAM" id="Phobius"/>
    </source>
</evidence>
<dbReference type="InterPro" id="IPR042216">
    <property type="entry name" value="MitoNEET_CISD"/>
</dbReference>
<dbReference type="EMBL" id="CAMPGE010022694">
    <property type="protein sequence ID" value="CAI2380720.1"/>
    <property type="molecule type" value="Genomic_DNA"/>
</dbReference>
<keyword evidence="2" id="KW-0479">Metal-binding</keyword>
<dbReference type="GO" id="GO:0005739">
    <property type="term" value="C:mitochondrion"/>
    <property type="evidence" value="ECO:0007669"/>
    <property type="project" value="TreeGrafter"/>
</dbReference>
<dbReference type="GO" id="GO:0046872">
    <property type="term" value="F:metal ion binding"/>
    <property type="evidence" value="ECO:0007669"/>
    <property type="project" value="UniProtKB-KW"/>
</dbReference>
<dbReference type="SMART" id="SM00704">
    <property type="entry name" value="ZnF_CDGSH"/>
    <property type="match status" value="2"/>
</dbReference>
<protein>
    <recommendedName>
        <fullName evidence="8">Iron-binding zinc finger CDGSH type domain-containing protein</fullName>
    </recommendedName>
</protein>
<sequence length="204" mass="23855">MSEKIDYLLPGEKYEPKQPDWEKIKYYQDISPTGCEGKAHERDVLTPEPVILSPPPPRQSITMDDTTDFPEQRIIPLAEDRPYEEGKYRPPSMPVFAGYFPTNEYLYRGKIYNWCSCGHAQQHPWCDGQCKWIVTRLRPIKFNVSESGYYKLCNCKLSANAPFCSGTHKSLLKATHRHHRGFWGIWGVSSFVCTFGYWFYTFYK</sequence>
<dbReference type="PANTHER" id="PTHR46491:SF3">
    <property type="entry name" value="CDGSH IRON-SULFUR DOMAIN-CONTAINING PROTEIN 3, MITOCHONDRIAL"/>
    <property type="match status" value="1"/>
</dbReference>
<accession>A0AAD2D5J0</accession>
<comment type="cofactor">
    <cofactor evidence="5">
        <name>[2Fe-2S] cluster</name>
        <dbReference type="ChEBI" id="CHEBI:190135"/>
    </cofactor>
</comment>
<comment type="caution">
    <text evidence="9">The sequence shown here is derived from an EMBL/GenBank/DDBJ whole genome shotgun (WGS) entry which is preliminary data.</text>
</comment>
<evidence type="ECO:0000256" key="5">
    <source>
        <dbReference type="ARBA" id="ARBA00034078"/>
    </source>
</evidence>
<keyword evidence="7" id="KW-1133">Transmembrane helix</keyword>
<dbReference type="Gene3D" id="3.40.5.90">
    <property type="entry name" value="CDGSH iron-sulfur domain, mitoNEET-type"/>
    <property type="match status" value="2"/>
</dbReference>
<organism evidence="9 11">
    <name type="scientific">Euplotes crassus</name>
    <dbReference type="NCBI Taxonomy" id="5936"/>
    <lineage>
        <taxon>Eukaryota</taxon>
        <taxon>Sar</taxon>
        <taxon>Alveolata</taxon>
        <taxon>Ciliophora</taxon>
        <taxon>Intramacronucleata</taxon>
        <taxon>Spirotrichea</taxon>
        <taxon>Hypotrichia</taxon>
        <taxon>Euplotida</taxon>
        <taxon>Euplotidae</taxon>
        <taxon>Moneuplotes</taxon>
    </lineage>
</organism>
<dbReference type="AlphaFoldDB" id="A0AAD2D5J0"/>
<feature type="domain" description="Iron-binding zinc finger CDGSH type" evidence="8">
    <location>
        <begin position="99"/>
        <end position="136"/>
    </location>
</feature>
<gene>
    <name evidence="9" type="ORF">ECRASSUSDP1_LOCUS22160</name>
    <name evidence="10" type="ORF">ECRASSUSDP1_LOCUS22370</name>
</gene>
<dbReference type="PANTHER" id="PTHR46491">
    <property type="entry name" value="CDGSH IRON SULFUR DOMAIN PROTEIN HOMOLOG"/>
    <property type="match status" value="1"/>
</dbReference>
<dbReference type="Proteomes" id="UP001295684">
    <property type="component" value="Unassembled WGS sequence"/>
</dbReference>
<evidence type="ECO:0000256" key="1">
    <source>
        <dbReference type="ARBA" id="ARBA00022714"/>
    </source>
</evidence>
<evidence type="ECO:0000259" key="8">
    <source>
        <dbReference type="SMART" id="SM00704"/>
    </source>
</evidence>
<dbReference type="GO" id="GO:0051537">
    <property type="term" value="F:2 iron, 2 sulfur cluster binding"/>
    <property type="evidence" value="ECO:0007669"/>
    <property type="project" value="UniProtKB-KW"/>
</dbReference>
<evidence type="ECO:0000256" key="6">
    <source>
        <dbReference type="SAM" id="MobiDB-lite"/>
    </source>
</evidence>